<organism evidence="1">
    <name type="scientific">Arundo donax</name>
    <name type="common">Giant reed</name>
    <name type="synonym">Donax arundinaceus</name>
    <dbReference type="NCBI Taxonomy" id="35708"/>
    <lineage>
        <taxon>Eukaryota</taxon>
        <taxon>Viridiplantae</taxon>
        <taxon>Streptophyta</taxon>
        <taxon>Embryophyta</taxon>
        <taxon>Tracheophyta</taxon>
        <taxon>Spermatophyta</taxon>
        <taxon>Magnoliopsida</taxon>
        <taxon>Liliopsida</taxon>
        <taxon>Poales</taxon>
        <taxon>Poaceae</taxon>
        <taxon>PACMAD clade</taxon>
        <taxon>Arundinoideae</taxon>
        <taxon>Arundineae</taxon>
        <taxon>Arundo</taxon>
    </lineage>
</organism>
<proteinExistence type="predicted"/>
<reference evidence="1" key="1">
    <citation type="submission" date="2014-09" db="EMBL/GenBank/DDBJ databases">
        <authorList>
            <person name="Magalhaes I.L.F."/>
            <person name="Oliveira U."/>
            <person name="Santos F.R."/>
            <person name="Vidigal T.H.D.A."/>
            <person name="Brescovit A.D."/>
            <person name="Santos A.J."/>
        </authorList>
    </citation>
    <scope>NUCLEOTIDE SEQUENCE</scope>
    <source>
        <tissue evidence="1">Shoot tissue taken approximately 20 cm above the soil surface</tissue>
    </source>
</reference>
<accession>A0A0A9F8V9</accession>
<reference evidence="1" key="2">
    <citation type="journal article" date="2015" name="Data Brief">
        <title>Shoot transcriptome of the giant reed, Arundo donax.</title>
        <authorList>
            <person name="Barrero R.A."/>
            <person name="Guerrero F.D."/>
            <person name="Moolhuijzen P."/>
            <person name="Goolsby J.A."/>
            <person name="Tidwell J."/>
            <person name="Bellgard S.E."/>
            <person name="Bellgard M.I."/>
        </authorList>
    </citation>
    <scope>NUCLEOTIDE SEQUENCE</scope>
    <source>
        <tissue evidence="1">Shoot tissue taken approximately 20 cm above the soil surface</tissue>
    </source>
</reference>
<evidence type="ECO:0000313" key="1">
    <source>
        <dbReference type="EMBL" id="JAE07619.1"/>
    </source>
</evidence>
<sequence>MGRFLLCY</sequence>
<name>A0A0A9F8V9_ARUDO</name>
<protein>
    <submittedName>
        <fullName evidence="1">Uncharacterized protein</fullName>
    </submittedName>
</protein>
<dbReference type="EMBL" id="GBRH01190277">
    <property type="protein sequence ID" value="JAE07619.1"/>
    <property type="molecule type" value="Transcribed_RNA"/>
</dbReference>